<proteinExistence type="predicted"/>
<dbReference type="EMBL" id="JABEVY010000009">
    <property type="protein sequence ID" value="KAF5255090.1"/>
    <property type="molecule type" value="Genomic_DNA"/>
</dbReference>
<dbReference type="Proteomes" id="UP000573603">
    <property type="component" value="Unassembled WGS sequence"/>
</dbReference>
<organism evidence="1 2">
    <name type="scientific">Fusarium anthophilum</name>
    <dbReference type="NCBI Taxonomy" id="48485"/>
    <lineage>
        <taxon>Eukaryota</taxon>
        <taxon>Fungi</taxon>
        <taxon>Dikarya</taxon>
        <taxon>Ascomycota</taxon>
        <taxon>Pezizomycotina</taxon>
        <taxon>Sordariomycetes</taxon>
        <taxon>Hypocreomycetidae</taxon>
        <taxon>Hypocreales</taxon>
        <taxon>Nectriaceae</taxon>
        <taxon>Fusarium</taxon>
        <taxon>Fusarium fujikuroi species complex</taxon>
    </lineage>
</organism>
<comment type="caution">
    <text evidence="1">The sequence shown here is derived from an EMBL/GenBank/DDBJ whole genome shotgun (WGS) entry which is preliminary data.</text>
</comment>
<dbReference type="AlphaFoldDB" id="A0A8H5A0W4"/>
<protein>
    <recommendedName>
        <fullName evidence="3">V-type c subunit family protein</fullName>
    </recommendedName>
</protein>
<sequence length="496" mass="54004">MALRLALRAPRSRLYNCLSITTRRVFSTSKQSDYFTVELSPKIKVSSVTRSIVDFADPPKDPSRLLQTVRSQINITNPSRHDAAVILATPQYAQWLGKKEFMSEFVDMLSGSDGTGEFHTLAAVVDHIAPPVPSNKPIQGISILRGNLDGILPGLWTEAPPKEWSDGGKVSALTMDLGSPHITIPLTNTTFQNHRTSTLIISRYDLSAGSPKLIEQTDKKHLQRVTIPVQKRLSSINDLGIWAPLVPLTQPRVVTESFGNIVRRVDIEDESVPASTELEPAVDELHASKSDLVQSPMGIWAMITPPTFVQSGGSSPYVNPDPEATFTDGQSITELTAVTSDQLGILYRQGGRLYQVLSGGGGWGAKKGLLSLDPEQTHFVVSEEEEMQRFIQAMEGGNFVPVSSKIQFFASTDASASELVGNKQTETGVVFGTASKVEVETDMSPSQPEALLLENHFGALSNVGIFVTSSDASMFSKPGLNNDWKLNVPNSRIYVI</sequence>
<accession>A0A8H5A0W4</accession>
<reference evidence="1 2" key="1">
    <citation type="journal article" date="2020" name="BMC Genomics">
        <title>Correction to: Identification and distribution of gene clusters required for synthesis of sphingolipid metabolism inhibitors in diverse species of the filamentous fungus Fusarium.</title>
        <authorList>
            <person name="Kim H.S."/>
            <person name="Lohmar J.M."/>
            <person name="Busman M."/>
            <person name="Brown D.W."/>
            <person name="Naumann T.A."/>
            <person name="Divon H.H."/>
            <person name="Lysoe E."/>
            <person name="Uhlig S."/>
            <person name="Proctor R.H."/>
        </authorList>
    </citation>
    <scope>NUCLEOTIDE SEQUENCE [LARGE SCALE GENOMIC DNA]</scope>
    <source>
        <strain evidence="1 2">NRRL 25214</strain>
    </source>
</reference>
<evidence type="ECO:0000313" key="1">
    <source>
        <dbReference type="EMBL" id="KAF5255090.1"/>
    </source>
</evidence>
<evidence type="ECO:0000313" key="2">
    <source>
        <dbReference type="Proteomes" id="UP000573603"/>
    </source>
</evidence>
<gene>
    <name evidence="1" type="ORF">FANTH_305</name>
</gene>
<evidence type="ECO:0008006" key="3">
    <source>
        <dbReference type="Google" id="ProtNLM"/>
    </source>
</evidence>
<name>A0A8H5A0W4_9HYPO</name>
<keyword evidence="2" id="KW-1185">Reference proteome</keyword>